<dbReference type="GO" id="GO:0022627">
    <property type="term" value="C:cytosolic small ribosomal subunit"/>
    <property type="evidence" value="ECO:0007669"/>
    <property type="project" value="TreeGrafter"/>
</dbReference>
<evidence type="ECO:0000256" key="7">
    <source>
        <dbReference type="SAM" id="MobiDB-lite"/>
    </source>
</evidence>
<dbReference type="AlphaFoldDB" id="A0A0G0VJL7"/>
<dbReference type="Gene3D" id="3.30.230.10">
    <property type="match status" value="1"/>
</dbReference>
<dbReference type="HAMAP" id="MF_00532_B">
    <property type="entry name" value="Ribosomal_uS9_B"/>
    <property type="match status" value="1"/>
</dbReference>
<evidence type="ECO:0000313" key="8">
    <source>
        <dbReference type="EMBL" id="KKR99796.1"/>
    </source>
</evidence>
<dbReference type="Pfam" id="PF00380">
    <property type="entry name" value="Ribosomal_S9"/>
    <property type="match status" value="1"/>
</dbReference>
<dbReference type="InterPro" id="IPR020568">
    <property type="entry name" value="Ribosomal_Su5_D2-typ_SF"/>
</dbReference>
<evidence type="ECO:0000256" key="4">
    <source>
        <dbReference type="ARBA" id="ARBA00035259"/>
    </source>
</evidence>
<dbReference type="InterPro" id="IPR020574">
    <property type="entry name" value="Ribosomal_uS9_CS"/>
</dbReference>
<accession>A0A0G0VJL7</accession>
<dbReference type="Proteomes" id="UP000034108">
    <property type="component" value="Unassembled WGS sequence"/>
</dbReference>
<dbReference type="EMBL" id="LCAV01000003">
    <property type="protein sequence ID" value="KKR99796.1"/>
    <property type="molecule type" value="Genomic_DNA"/>
</dbReference>
<feature type="compositionally biased region" description="Basic residues" evidence="7">
    <location>
        <begin position="168"/>
        <end position="187"/>
    </location>
</feature>
<dbReference type="PANTHER" id="PTHR21569">
    <property type="entry name" value="RIBOSOMAL PROTEIN S9"/>
    <property type="match status" value="1"/>
</dbReference>
<dbReference type="FunFam" id="3.30.230.10:FF:000001">
    <property type="entry name" value="30S ribosomal protein S9"/>
    <property type="match status" value="1"/>
</dbReference>
<dbReference type="GO" id="GO:0006412">
    <property type="term" value="P:translation"/>
    <property type="evidence" value="ECO:0007669"/>
    <property type="project" value="UniProtKB-UniRule"/>
</dbReference>
<proteinExistence type="inferred from homology"/>
<feature type="region of interest" description="Disordered" evidence="7">
    <location>
        <begin position="165"/>
        <end position="187"/>
    </location>
</feature>
<evidence type="ECO:0000256" key="1">
    <source>
        <dbReference type="ARBA" id="ARBA00005251"/>
    </source>
</evidence>
<evidence type="ECO:0000313" key="9">
    <source>
        <dbReference type="Proteomes" id="UP000034108"/>
    </source>
</evidence>
<dbReference type="STRING" id="1619048.UU49_C0003G0010"/>
<comment type="similarity">
    <text evidence="1 5 6">Belongs to the universal ribosomal protein uS9 family.</text>
</comment>
<keyword evidence="3 5" id="KW-0687">Ribonucleoprotein</keyword>
<dbReference type="SUPFAM" id="SSF54211">
    <property type="entry name" value="Ribosomal protein S5 domain 2-like"/>
    <property type="match status" value="1"/>
</dbReference>
<dbReference type="InterPro" id="IPR014721">
    <property type="entry name" value="Ribsml_uS5_D2-typ_fold_subgr"/>
</dbReference>
<keyword evidence="2 5" id="KW-0689">Ribosomal protein</keyword>
<evidence type="ECO:0000256" key="6">
    <source>
        <dbReference type="RuleBase" id="RU003815"/>
    </source>
</evidence>
<comment type="caution">
    <text evidence="8">The sequence shown here is derived from an EMBL/GenBank/DDBJ whole genome shotgun (WGS) entry which is preliminary data.</text>
</comment>
<dbReference type="NCBIfam" id="NF001099">
    <property type="entry name" value="PRK00132.1"/>
    <property type="match status" value="1"/>
</dbReference>
<dbReference type="GO" id="GO:0003723">
    <property type="term" value="F:RNA binding"/>
    <property type="evidence" value="ECO:0007669"/>
    <property type="project" value="TreeGrafter"/>
</dbReference>
<dbReference type="PANTHER" id="PTHR21569:SF1">
    <property type="entry name" value="SMALL RIBOSOMAL SUBUNIT PROTEIN US9M"/>
    <property type="match status" value="1"/>
</dbReference>
<sequence length="187" mass="20961">MLKKTEKTVVKKALGRPRKVKSAVEAVEKVKVQPQVEKIEVEQVDVPVIVASPVKSKKGEYISTIGRRKEATARVRFFDSGKGNITVNGQELKKYFSIFQLFDLVLAPLKQIGAMEKYDISIKVAGGGKNSQALAARHGISRALVEFNADLKPALKKVGYMTRDSRVKERKKFGHKKARRSPQWAKR</sequence>
<gene>
    <name evidence="5" type="primary">rpsI</name>
    <name evidence="8" type="ORF">UU49_C0003G0010</name>
</gene>
<organism evidence="8 9">
    <name type="scientific">Candidatus Magasanikbacteria bacterium GW2011_GWC2_41_17</name>
    <dbReference type="NCBI Taxonomy" id="1619048"/>
    <lineage>
        <taxon>Bacteria</taxon>
        <taxon>Candidatus Magasanikiibacteriota</taxon>
    </lineage>
</organism>
<evidence type="ECO:0000256" key="2">
    <source>
        <dbReference type="ARBA" id="ARBA00022980"/>
    </source>
</evidence>
<dbReference type="PATRIC" id="fig|1619048.3.peg.122"/>
<evidence type="ECO:0000256" key="5">
    <source>
        <dbReference type="HAMAP-Rule" id="MF_00532"/>
    </source>
</evidence>
<protein>
    <recommendedName>
        <fullName evidence="4 5">Small ribosomal subunit protein uS9</fullName>
    </recommendedName>
</protein>
<dbReference type="InterPro" id="IPR000754">
    <property type="entry name" value="Ribosomal_uS9"/>
</dbReference>
<name>A0A0G0VJL7_9BACT</name>
<reference evidence="8 9" key="1">
    <citation type="journal article" date="2015" name="Nature">
        <title>rRNA introns, odd ribosomes, and small enigmatic genomes across a large radiation of phyla.</title>
        <authorList>
            <person name="Brown C.T."/>
            <person name="Hug L.A."/>
            <person name="Thomas B.C."/>
            <person name="Sharon I."/>
            <person name="Castelle C.J."/>
            <person name="Singh A."/>
            <person name="Wilkins M.J."/>
            <person name="Williams K.H."/>
            <person name="Banfield J.F."/>
        </authorList>
    </citation>
    <scope>NUCLEOTIDE SEQUENCE [LARGE SCALE GENOMIC DNA]</scope>
</reference>
<dbReference type="InterPro" id="IPR023035">
    <property type="entry name" value="Ribosomal_uS9_bac/plastid"/>
</dbReference>
<dbReference type="GO" id="GO:0003735">
    <property type="term" value="F:structural constituent of ribosome"/>
    <property type="evidence" value="ECO:0007669"/>
    <property type="project" value="InterPro"/>
</dbReference>
<dbReference type="PROSITE" id="PS00360">
    <property type="entry name" value="RIBOSOMAL_S9"/>
    <property type="match status" value="1"/>
</dbReference>
<evidence type="ECO:0000256" key="3">
    <source>
        <dbReference type="ARBA" id="ARBA00023274"/>
    </source>
</evidence>